<comment type="similarity">
    <text evidence="11">Belongs to the NhaA Na(+)/H(+) (TC 2.A.33) antiporter family.</text>
</comment>
<proteinExistence type="inferred from homology"/>
<dbReference type="GO" id="GO:0015385">
    <property type="term" value="F:sodium:proton antiporter activity"/>
    <property type="evidence" value="ECO:0007669"/>
    <property type="project" value="UniProtKB-UniRule"/>
</dbReference>
<keyword evidence="6 11" id="KW-1133">Transmembrane helix</keyword>
<evidence type="ECO:0000256" key="7">
    <source>
        <dbReference type="ARBA" id="ARBA00023053"/>
    </source>
</evidence>
<comment type="subcellular location">
    <subcellularLocation>
        <location evidence="1">Cell inner membrane</location>
        <topology evidence="1">Multi-pass membrane protein</topology>
    </subcellularLocation>
    <subcellularLocation>
        <location evidence="11">Cell membrane</location>
        <topology evidence="11">Multi-pass membrane protein</topology>
    </subcellularLocation>
</comment>
<comment type="catalytic activity">
    <reaction evidence="11">
        <text>Na(+)(in) + 2 H(+)(out) = Na(+)(out) + 2 H(+)(in)</text>
        <dbReference type="Rhea" id="RHEA:29251"/>
        <dbReference type="ChEBI" id="CHEBI:15378"/>
        <dbReference type="ChEBI" id="CHEBI:29101"/>
    </reaction>
</comment>
<feature type="transmembrane region" description="Helical" evidence="11">
    <location>
        <begin position="129"/>
        <end position="150"/>
    </location>
</feature>
<evidence type="ECO:0000256" key="11">
    <source>
        <dbReference type="HAMAP-Rule" id="MF_01844"/>
    </source>
</evidence>
<feature type="transmembrane region" description="Helical" evidence="11">
    <location>
        <begin position="299"/>
        <end position="320"/>
    </location>
</feature>
<evidence type="ECO:0000256" key="6">
    <source>
        <dbReference type="ARBA" id="ARBA00022989"/>
    </source>
</evidence>
<feature type="transmembrane region" description="Helical" evidence="11">
    <location>
        <begin position="162"/>
        <end position="181"/>
    </location>
</feature>
<keyword evidence="7 11" id="KW-0915">Sodium</keyword>
<dbReference type="EMBL" id="LT629695">
    <property type="protein sequence ID" value="SDH19091.1"/>
    <property type="molecule type" value="Genomic_DNA"/>
</dbReference>
<feature type="transmembrane region" description="Helical" evidence="11">
    <location>
        <begin position="63"/>
        <end position="81"/>
    </location>
</feature>
<evidence type="ECO:0000313" key="13">
    <source>
        <dbReference type="EMBL" id="SDH19091.1"/>
    </source>
</evidence>
<feature type="transmembrane region" description="Helical" evidence="11">
    <location>
        <begin position="340"/>
        <end position="358"/>
    </location>
</feature>
<dbReference type="GO" id="GO:0005886">
    <property type="term" value="C:plasma membrane"/>
    <property type="evidence" value="ECO:0007669"/>
    <property type="project" value="UniProtKB-SubCell"/>
</dbReference>
<dbReference type="GO" id="GO:0006885">
    <property type="term" value="P:regulation of pH"/>
    <property type="evidence" value="ECO:0007669"/>
    <property type="project" value="UniProtKB-UniRule"/>
</dbReference>
<keyword evidence="3 11" id="KW-0050">Antiport</keyword>
<dbReference type="AlphaFoldDB" id="A0A1G8ADW8"/>
<evidence type="ECO:0000256" key="12">
    <source>
        <dbReference type="SAM" id="MobiDB-lite"/>
    </source>
</evidence>
<keyword evidence="2 11" id="KW-0813">Transport</keyword>
<keyword evidence="5 11" id="KW-0812">Transmembrane</keyword>
<feature type="transmembrane region" description="Helical" evidence="11">
    <location>
        <begin position="370"/>
        <end position="387"/>
    </location>
</feature>
<keyword evidence="10 11" id="KW-0739">Sodium transport</keyword>
<sequence length="433" mass="44957">MTTITVPGARVRRMLRQETTSGVLLLVAALAAIVWANTPWRDGYAALSETVVGPAALHLDLSLATWAADGLLAIFFFVVGVELKHEIVAGALRDPRQAAVPVLAAIGGMALPAVIFATVVLAMGDVGAASGWAIPTATDIAFALAILAVFGRGLPVPLRTFLLTLAVVDDLLAITVIAVFYTASIDLLALAGALVAVAVFGVLARLRRMPWWAMIPVALVAWWLMHEAGVHATVAGVLLGATIPARAVHGETEARTHRVEHVVRPISSGIALPIFAFFAAGVTVVGGSAGALLTQPVALGIMLGLVVGKLLGVLGVTILVTRLTPLRLPDGIGIRDLRPIALLTGIGFTVSLLIAALSFPDAVHTDAAKLAVLVASTTAAILAAVDLRRDARRARSRDMNEDGVPDRPWPLIGDPEPASGARVNPDDTAGERA</sequence>
<dbReference type="RefSeq" id="WP_092501886.1">
    <property type="nucleotide sequence ID" value="NZ_LT629695.1"/>
</dbReference>
<dbReference type="Pfam" id="PF06965">
    <property type="entry name" value="Na_H_antiport_1"/>
    <property type="match status" value="1"/>
</dbReference>
<accession>A0A1G8ADW8</accession>
<evidence type="ECO:0000256" key="5">
    <source>
        <dbReference type="ARBA" id="ARBA00022692"/>
    </source>
</evidence>
<keyword evidence="14" id="KW-1185">Reference proteome</keyword>
<reference evidence="14" key="1">
    <citation type="submission" date="2016-10" db="EMBL/GenBank/DDBJ databases">
        <authorList>
            <person name="Varghese N."/>
            <person name="Submissions S."/>
        </authorList>
    </citation>
    <scope>NUCLEOTIDE SEQUENCE [LARGE SCALE GENOMIC DNA]</scope>
    <source>
        <strain evidence="14">DSM 22002</strain>
    </source>
</reference>
<dbReference type="STRING" id="399736.SAMN04489720_0343"/>
<dbReference type="PANTHER" id="PTHR30341">
    <property type="entry name" value="SODIUM ION/PROTON ANTIPORTER NHAA-RELATED"/>
    <property type="match status" value="1"/>
</dbReference>
<evidence type="ECO:0000256" key="3">
    <source>
        <dbReference type="ARBA" id="ARBA00022449"/>
    </source>
</evidence>
<dbReference type="OrthoDB" id="9808135at2"/>
<dbReference type="Proteomes" id="UP000198822">
    <property type="component" value="Chromosome I"/>
</dbReference>
<evidence type="ECO:0000256" key="2">
    <source>
        <dbReference type="ARBA" id="ARBA00022448"/>
    </source>
</evidence>
<feature type="transmembrane region" description="Helical" evidence="11">
    <location>
        <begin position="187"/>
        <end position="204"/>
    </location>
</feature>
<evidence type="ECO:0000256" key="10">
    <source>
        <dbReference type="ARBA" id="ARBA00023201"/>
    </source>
</evidence>
<dbReference type="PANTHER" id="PTHR30341:SF0">
    <property type="entry name" value="NA(+)_H(+) ANTIPORTER NHAA"/>
    <property type="match status" value="1"/>
</dbReference>
<feature type="transmembrane region" description="Helical" evidence="11">
    <location>
        <begin position="102"/>
        <end position="123"/>
    </location>
</feature>
<dbReference type="NCBIfam" id="TIGR00773">
    <property type="entry name" value="NhaA"/>
    <property type="match status" value="1"/>
</dbReference>
<dbReference type="InterPro" id="IPR023171">
    <property type="entry name" value="Na/H_antiporter_dom_sf"/>
</dbReference>
<dbReference type="HAMAP" id="MF_01844">
    <property type="entry name" value="NhaA"/>
    <property type="match status" value="1"/>
</dbReference>
<gene>
    <name evidence="11" type="primary">nhaA</name>
    <name evidence="13" type="ORF">SAMN04489720_0343</name>
</gene>
<evidence type="ECO:0000256" key="8">
    <source>
        <dbReference type="ARBA" id="ARBA00023065"/>
    </source>
</evidence>
<evidence type="ECO:0000256" key="9">
    <source>
        <dbReference type="ARBA" id="ARBA00023136"/>
    </source>
</evidence>
<organism evidence="13 14">
    <name type="scientific">Agrococcus jejuensis</name>
    <dbReference type="NCBI Taxonomy" id="399736"/>
    <lineage>
        <taxon>Bacteria</taxon>
        <taxon>Bacillati</taxon>
        <taxon>Actinomycetota</taxon>
        <taxon>Actinomycetes</taxon>
        <taxon>Micrococcales</taxon>
        <taxon>Microbacteriaceae</taxon>
        <taxon>Agrococcus</taxon>
    </lineage>
</organism>
<name>A0A1G8ADW8_9MICO</name>
<protein>
    <recommendedName>
        <fullName evidence="11">Na(+)/H(+) antiporter NhaA</fullName>
    </recommendedName>
    <alternativeName>
        <fullName evidence="11">Sodium/proton antiporter NhaA</fullName>
    </alternativeName>
</protein>
<feature type="transmembrane region" description="Helical" evidence="11">
    <location>
        <begin position="270"/>
        <end position="293"/>
    </location>
</feature>
<evidence type="ECO:0000313" key="14">
    <source>
        <dbReference type="Proteomes" id="UP000198822"/>
    </source>
</evidence>
<keyword evidence="9 11" id="KW-0472">Membrane</keyword>
<dbReference type="InterPro" id="IPR004670">
    <property type="entry name" value="NhaA"/>
</dbReference>
<comment type="function">
    <text evidence="11">Na(+)/H(+) antiporter that extrudes sodium in exchange for external protons.</text>
</comment>
<feature type="region of interest" description="Disordered" evidence="12">
    <location>
        <begin position="394"/>
        <end position="433"/>
    </location>
</feature>
<keyword evidence="4 11" id="KW-1003">Cell membrane</keyword>
<dbReference type="Gene3D" id="1.20.1530.10">
    <property type="entry name" value="Na+/H+ antiporter like domain"/>
    <property type="match status" value="1"/>
</dbReference>
<evidence type="ECO:0000256" key="4">
    <source>
        <dbReference type="ARBA" id="ARBA00022475"/>
    </source>
</evidence>
<evidence type="ECO:0000256" key="1">
    <source>
        <dbReference type="ARBA" id="ARBA00004429"/>
    </source>
</evidence>
<keyword evidence="8 11" id="KW-0406">Ion transport</keyword>